<dbReference type="InterPro" id="IPR005106">
    <property type="entry name" value="Asp/hSer_DH_NAD-bd"/>
</dbReference>
<feature type="domain" description="Aspartate/homoserine dehydrogenase NAD-binding" evidence="8">
    <location>
        <begin position="24"/>
        <end position="110"/>
    </location>
</feature>
<evidence type="ECO:0000313" key="10">
    <source>
        <dbReference type="Proteomes" id="UP001162740"/>
    </source>
</evidence>
<dbReference type="SUPFAM" id="SSF55347">
    <property type="entry name" value="Glyceraldehyde-3-phosphate dehydrogenase-like, C-terminal domain"/>
    <property type="match status" value="1"/>
</dbReference>
<sequence>MTNTLPAPAVRRTQRSTLSVCVAGAGAIGQAVADALSANRVPGATLTAVLTSRSSTDDVERAIDASDIIVEATTVAAARSLVPRVTRRGKDIVVCSSGVLAEYDTVDDLRGGTGRVLLPTGALGGFDILSAAARAGTRDARVRHTTIKRPSALGVDEPLTSPREIFTGSAREAALAFPRTSNSSVALALATIGLDRVEVVVVADPDATNTRHIVEWSSPVGNYELTFTNAVDPTSGGRTSAITAWSVTAVVAALLQGVGSGAVVLDSNLSPVAE</sequence>
<dbReference type="GO" id="GO:0050661">
    <property type="term" value="F:NADP binding"/>
    <property type="evidence" value="ECO:0007669"/>
    <property type="project" value="UniProtKB-UniRule"/>
</dbReference>
<comment type="similarity">
    <text evidence="1 6">Belongs to the L-aspartate dehydrogenase family.</text>
</comment>
<dbReference type="GO" id="GO:0051287">
    <property type="term" value="F:NAD binding"/>
    <property type="evidence" value="ECO:0007669"/>
    <property type="project" value="UniProtKB-UniRule"/>
</dbReference>
<dbReference type="RefSeq" id="WP_229582750.1">
    <property type="nucleotide sequence ID" value="NZ_CP083974.1"/>
</dbReference>
<comment type="function">
    <text evidence="6">Specifically catalyzes the NAD or NADP-dependent dehydrogenation of L-aspartate to iminoaspartate.</text>
</comment>
<feature type="binding site" evidence="6">
    <location>
        <position position="122"/>
    </location>
    <ligand>
        <name>NAD(+)</name>
        <dbReference type="ChEBI" id="CHEBI:57540"/>
    </ligand>
</feature>
<keyword evidence="2 6" id="KW-0662">Pyridine nucleotide biosynthesis</keyword>
<dbReference type="SUPFAM" id="SSF51735">
    <property type="entry name" value="NAD(P)-binding Rossmann-fold domains"/>
    <property type="match status" value="1"/>
</dbReference>
<comment type="pathway">
    <text evidence="6">Cofactor biosynthesis; NAD(+) biosynthesis; iminoaspartate from L-aspartate (dehydrogenase route): step 1/1.</text>
</comment>
<evidence type="ECO:0000256" key="4">
    <source>
        <dbReference type="ARBA" id="ARBA00023002"/>
    </source>
</evidence>
<dbReference type="Gene3D" id="3.40.50.720">
    <property type="entry name" value="NAD(P)-binding Rossmann-like Domain"/>
    <property type="match status" value="1"/>
</dbReference>
<evidence type="ECO:0000256" key="2">
    <source>
        <dbReference type="ARBA" id="ARBA00022642"/>
    </source>
</evidence>
<dbReference type="GO" id="GO:0009435">
    <property type="term" value="P:NAD+ biosynthetic process"/>
    <property type="evidence" value="ECO:0007669"/>
    <property type="project" value="UniProtKB-UniRule"/>
</dbReference>
<dbReference type="GO" id="GO:0016639">
    <property type="term" value="F:oxidoreductase activity, acting on the CH-NH2 group of donors, NAD or NADP as acceptor"/>
    <property type="evidence" value="ECO:0007669"/>
    <property type="project" value="UniProtKB-UniRule"/>
</dbReference>
<comment type="catalytic activity">
    <reaction evidence="6">
        <text>L-aspartate + NAD(+) + H2O = oxaloacetate + NH4(+) + NADH + H(+)</text>
        <dbReference type="Rhea" id="RHEA:11788"/>
        <dbReference type="ChEBI" id="CHEBI:15377"/>
        <dbReference type="ChEBI" id="CHEBI:15378"/>
        <dbReference type="ChEBI" id="CHEBI:16452"/>
        <dbReference type="ChEBI" id="CHEBI:28938"/>
        <dbReference type="ChEBI" id="CHEBI:29991"/>
        <dbReference type="ChEBI" id="CHEBI:57540"/>
        <dbReference type="ChEBI" id="CHEBI:57945"/>
        <dbReference type="EC" id="1.4.1.21"/>
    </reaction>
</comment>
<dbReference type="PANTHER" id="PTHR31873">
    <property type="entry name" value="L-ASPARTATE DEHYDROGENASE-RELATED"/>
    <property type="match status" value="1"/>
</dbReference>
<evidence type="ECO:0000256" key="6">
    <source>
        <dbReference type="HAMAP-Rule" id="MF_01265"/>
    </source>
</evidence>
<dbReference type="Gene3D" id="3.30.360.10">
    <property type="entry name" value="Dihydrodipicolinate Reductase, domain 2"/>
    <property type="match status" value="1"/>
</dbReference>
<organism evidence="9 10">
    <name type="scientific">Rhodococcus rhodochrous</name>
    <dbReference type="NCBI Taxonomy" id="1829"/>
    <lineage>
        <taxon>Bacteria</taxon>
        <taxon>Bacillati</taxon>
        <taxon>Actinomycetota</taxon>
        <taxon>Actinomycetes</taxon>
        <taxon>Mycobacteriales</taxon>
        <taxon>Nocardiaceae</taxon>
        <taxon>Rhodococcus</taxon>
    </lineage>
</organism>
<dbReference type="HAMAP" id="MF_01265">
    <property type="entry name" value="NadX"/>
    <property type="match status" value="1"/>
</dbReference>
<dbReference type="InterPro" id="IPR002811">
    <property type="entry name" value="Asp_DH"/>
</dbReference>
<feature type="active site" evidence="6">
    <location>
        <position position="212"/>
    </location>
</feature>
<evidence type="ECO:0000256" key="3">
    <source>
        <dbReference type="ARBA" id="ARBA00022857"/>
    </source>
</evidence>
<feature type="domain" description="Aspartate dehydrogenase" evidence="7">
    <location>
        <begin position="160"/>
        <end position="247"/>
    </location>
</feature>
<dbReference type="AlphaFoldDB" id="A0AA46WTZ7"/>
<protein>
    <recommendedName>
        <fullName evidence="6">L-aspartate dehydrogenase</fullName>
        <ecNumber evidence="6">1.4.1.21</ecNumber>
    </recommendedName>
</protein>
<feature type="binding site" evidence="6">
    <location>
        <position position="182"/>
    </location>
    <ligand>
        <name>NAD(+)</name>
        <dbReference type="ChEBI" id="CHEBI:57540"/>
    </ligand>
</feature>
<dbReference type="PANTHER" id="PTHR31873:SF6">
    <property type="entry name" value="ASPARTATE DEHYDROGENASE DOMAIN-CONTAINING PROTEIN"/>
    <property type="match status" value="1"/>
</dbReference>
<dbReference type="GO" id="GO:0033735">
    <property type="term" value="F:aspartate dehydrogenase [NAD(P)+] activity"/>
    <property type="evidence" value="ECO:0007669"/>
    <property type="project" value="UniProtKB-EC"/>
</dbReference>
<keyword evidence="4 6" id="KW-0560">Oxidoreductase</keyword>
<dbReference type="Pfam" id="PF03447">
    <property type="entry name" value="NAD_binding_3"/>
    <property type="match status" value="1"/>
</dbReference>
<proteinExistence type="inferred from homology"/>
<dbReference type="EMBL" id="CP083974">
    <property type="protein sequence ID" value="UZF44351.1"/>
    <property type="molecule type" value="Genomic_DNA"/>
</dbReference>
<name>A0AA46WTZ7_RHORH</name>
<dbReference type="Pfam" id="PF01958">
    <property type="entry name" value="Asp_DH_C"/>
    <property type="match status" value="1"/>
</dbReference>
<dbReference type="InterPro" id="IPR036291">
    <property type="entry name" value="NAD(P)-bd_dom_sf"/>
</dbReference>
<evidence type="ECO:0000259" key="7">
    <source>
        <dbReference type="Pfam" id="PF01958"/>
    </source>
</evidence>
<dbReference type="EC" id="1.4.1.21" evidence="6"/>
<evidence type="ECO:0000256" key="1">
    <source>
        <dbReference type="ARBA" id="ARBA00008331"/>
    </source>
</evidence>
<keyword evidence="5 6" id="KW-0520">NAD</keyword>
<dbReference type="Proteomes" id="UP001162740">
    <property type="component" value="Chromosome"/>
</dbReference>
<evidence type="ECO:0000259" key="8">
    <source>
        <dbReference type="Pfam" id="PF03447"/>
    </source>
</evidence>
<gene>
    <name evidence="6" type="primary">nadX</name>
    <name evidence="9" type="ORF">KUM34_021230</name>
</gene>
<comment type="catalytic activity">
    <reaction evidence="6">
        <text>L-aspartate + NADP(+) + H2O = oxaloacetate + NH4(+) + NADPH + H(+)</text>
        <dbReference type="Rhea" id="RHEA:11784"/>
        <dbReference type="ChEBI" id="CHEBI:15377"/>
        <dbReference type="ChEBI" id="CHEBI:15378"/>
        <dbReference type="ChEBI" id="CHEBI:16452"/>
        <dbReference type="ChEBI" id="CHEBI:28938"/>
        <dbReference type="ChEBI" id="CHEBI:29991"/>
        <dbReference type="ChEBI" id="CHEBI:57783"/>
        <dbReference type="ChEBI" id="CHEBI:58349"/>
        <dbReference type="EC" id="1.4.1.21"/>
    </reaction>
</comment>
<evidence type="ECO:0000256" key="5">
    <source>
        <dbReference type="ARBA" id="ARBA00023027"/>
    </source>
</evidence>
<dbReference type="InterPro" id="IPR020626">
    <property type="entry name" value="Asp_DH_prok"/>
</dbReference>
<keyword evidence="3 6" id="KW-0521">NADP</keyword>
<comment type="miscellaneous">
    <text evidence="6">The iminoaspartate product is unstable in aqueous solution and can decompose to oxaloacetate and ammonia.</text>
</comment>
<accession>A0AA46WTZ7</accession>
<evidence type="ECO:0000313" key="9">
    <source>
        <dbReference type="EMBL" id="UZF44351.1"/>
    </source>
</evidence>
<reference evidence="9 10" key="1">
    <citation type="journal article" date="2021" name="Front. Microbiol.">
        <title>Bacterial Transformation of Aromatic Monomers in Softwood Black Liquor.</title>
        <authorList>
            <person name="Navas L.E."/>
            <person name="Dexter G."/>
            <person name="Liu J."/>
            <person name="Levy-Booth D."/>
            <person name="Cho M."/>
            <person name="Jang S.K."/>
            <person name="Mansfield S.D."/>
            <person name="Renneckar S."/>
            <person name="Mohn W.W."/>
            <person name="Eltis L.D."/>
        </authorList>
    </citation>
    <scope>NUCLEOTIDE SEQUENCE [LARGE SCALE GENOMIC DNA]</scope>
    <source>
        <strain evidence="9 10">GD02</strain>
    </source>
</reference>